<dbReference type="GO" id="GO:0009083">
    <property type="term" value="P:branched-chain amino acid catabolic process"/>
    <property type="evidence" value="ECO:0007669"/>
    <property type="project" value="TreeGrafter"/>
</dbReference>
<evidence type="ECO:0000256" key="3">
    <source>
        <dbReference type="ARBA" id="ARBA00023002"/>
    </source>
</evidence>
<dbReference type="CDD" id="cd02000">
    <property type="entry name" value="TPP_E1_PDC_ADC_BCADC"/>
    <property type="match status" value="1"/>
</dbReference>
<comment type="cofactor">
    <cofactor evidence="2">
        <name>thiamine diphosphate</name>
        <dbReference type="ChEBI" id="CHEBI:58937"/>
    </cofactor>
</comment>
<dbReference type="InterPro" id="IPR050771">
    <property type="entry name" value="Alpha-ketoacid_DH_E1_comp"/>
</dbReference>
<comment type="cofactor">
    <cofactor evidence="1">
        <name>Mg(2+)</name>
        <dbReference type="ChEBI" id="CHEBI:18420"/>
    </cofactor>
</comment>
<proteinExistence type="predicted"/>
<evidence type="ECO:0000256" key="1">
    <source>
        <dbReference type="ARBA" id="ARBA00001946"/>
    </source>
</evidence>
<keyword evidence="7" id="KW-0670">Pyruvate</keyword>
<dbReference type="InterPro" id="IPR001017">
    <property type="entry name" value="DH_E1"/>
</dbReference>
<gene>
    <name evidence="7" type="ORF">MMOR_24730</name>
</gene>
<dbReference type="Proteomes" id="UP000466681">
    <property type="component" value="Chromosome"/>
</dbReference>
<keyword evidence="8" id="KW-1185">Reference proteome</keyword>
<protein>
    <submittedName>
        <fullName evidence="7">Pyruvate dehydrogenase E1 component subunit alpha</fullName>
    </submittedName>
</protein>
<evidence type="ECO:0000256" key="2">
    <source>
        <dbReference type="ARBA" id="ARBA00001964"/>
    </source>
</evidence>
<sequence length="380" mass="41752">MAGIEATPRTSESQSGVELDPIQLLAPDGTATAETRYRRDLPPETLAWLYESMVVTRELDTEFVNLQRQGELALFASCRGQEAAQIGAAACLPKTDWLFPQYREIGAFLLRGLTPAQIGAVWRGKWHGGLGFTEKRVAPISIPIGTQGLHAVGAAMAAQRLGEDSVTLTFMGDGATSEGDAHEALNFAAVFNAPCVFFVQNNQWAISVPVSKQMVAPSIAHRAIGYGMPGIRVDGNDVLACYAVTAEAAKRAREGGGPTLIEAITYRMGPHTTSDDPTRYRSDDELEFWAARDPIQRYRTYLQAIDVWSERLEERVAARAKRLRTELREAVVGADDFPITDVFDTVYHDITPDLLAQREQLLEEIAKEDLGERCDGRARA</sequence>
<name>A0AAD1H9T4_9MYCO</name>
<evidence type="ECO:0000259" key="6">
    <source>
        <dbReference type="Pfam" id="PF00676"/>
    </source>
</evidence>
<dbReference type="Pfam" id="PF00676">
    <property type="entry name" value="E1_dh"/>
    <property type="match status" value="1"/>
</dbReference>
<evidence type="ECO:0000256" key="4">
    <source>
        <dbReference type="ARBA" id="ARBA00023052"/>
    </source>
</evidence>
<organism evidence="7 8">
    <name type="scientific">Mycolicibacterium moriokaense</name>
    <dbReference type="NCBI Taxonomy" id="39691"/>
    <lineage>
        <taxon>Bacteria</taxon>
        <taxon>Bacillati</taxon>
        <taxon>Actinomycetota</taxon>
        <taxon>Actinomycetes</taxon>
        <taxon>Mycobacteriales</taxon>
        <taxon>Mycobacteriaceae</taxon>
        <taxon>Mycolicibacterium</taxon>
    </lineage>
</organism>
<reference evidence="7 8" key="1">
    <citation type="journal article" date="2019" name="Emerg. Microbes Infect.">
        <title>Comprehensive subspecies identification of 175 nontuberculous mycobacteria species based on 7547 genomic profiles.</title>
        <authorList>
            <person name="Matsumoto Y."/>
            <person name="Kinjo T."/>
            <person name="Motooka D."/>
            <person name="Nabeya D."/>
            <person name="Jung N."/>
            <person name="Uechi K."/>
            <person name="Horii T."/>
            <person name="Iida T."/>
            <person name="Fujita J."/>
            <person name="Nakamura S."/>
        </authorList>
    </citation>
    <scope>NUCLEOTIDE SEQUENCE [LARGE SCALE GENOMIC DNA]</scope>
    <source>
        <strain evidence="7 8">JCM 6375</strain>
    </source>
</reference>
<dbReference type="InterPro" id="IPR029061">
    <property type="entry name" value="THDP-binding"/>
</dbReference>
<dbReference type="EMBL" id="AP022560">
    <property type="protein sequence ID" value="BBX01537.1"/>
    <property type="molecule type" value="Genomic_DNA"/>
</dbReference>
<keyword evidence="3" id="KW-0560">Oxidoreductase</keyword>
<feature type="region of interest" description="Disordered" evidence="5">
    <location>
        <begin position="1"/>
        <end position="21"/>
    </location>
</feature>
<evidence type="ECO:0000313" key="8">
    <source>
        <dbReference type="Proteomes" id="UP000466681"/>
    </source>
</evidence>
<evidence type="ECO:0000256" key="5">
    <source>
        <dbReference type="SAM" id="MobiDB-lite"/>
    </source>
</evidence>
<dbReference type="RefSeq" id="WP_083153353.1">
    <property type="nucleotide sequence ID" value="NZ_AP022560.1"/>
</dbReference>
<accession>A0AAD1H9T4</accession>
<dbReference type="GO" id="GO:0000287">
    <property type="term" value="F:magnesium ion binding"/>
    <property type="evidence" value="ECO:0007669"/>
    <property type="project" value="UniProtKB-ARBA"/>
</dbReference>
<dbReference type="KEGG" id="mmor:MMOR_24730"/>
<feature type="domain" description="Dehydrogenase E1 component" evidence="6">
    <location>
        <begin position="51"/>
        <end position="338"/>
    </location>
</feature>
<dbReference type="PANTHER" id="PTHR43380">
    <property type="entry name" value="2-OXOISOVALERATE DEHYDROGENASE SUBUNIT ALPHA, MITOCHONDRIAL"/>
    <property type="match status" value="1"/>
</dbReference>
<dbReference type="InterPro" id="IPR017596">
    <property type="entry name" value="PdhA/BkdA"/>
</dbReference>
<dbReference type="Gene3D" id="3.40.50.970">
    <property type="match status" value="1"/>
</dbReference>
<keyword evidence="4" id="KW-0786">Thiamine pyrophosphate</keyword>
<dbReference type="AlphaFoldDB" id="A0AAD1H9T4"/>
<dbReference type="NCBIfam" id="TIGR03181">
    <property type="entry name" value="PDH_E1_alph_x"/>
    <property type="match status" value="1"/>
</dbReference>
<dbReference type="PANTHER" id="PTHR43380:SF1">
    <property type="entry name" value="2-OXOISOVALERATE DEHYDROGENASE SUBUNIT ALPHA, MITOCHONDRIAL"/>
    <property type="match status" value="1"/>
</dbReference>
<dbReference type="GO" id="GO:0016624">
    <property type="term" value="F:oxidoreductase activity, acting on the aldehyde or oxo group of donors, disulfide as acceptor"/>
    <property type="evidence" value="ECO:0007669"/>
    <property type="project" value="InterPro"/>
</dbReference>
<evidence type="ECO:0000313" key="7">
    <source>
        <dbReference type="EMBL" id="BBX01537.1"/>
    </source>
</evidence>
<dbReference type="SUPFAM" id="SSF52518">
    <property type="entry name" value="Thiamin diphosphate-binding fold (THDP-binding)"/>
    <property type="match status" value="1"/>
</dbReference>